<dbReference type="Pfam" id="PF07542">
    <property type="entry name" value="ATP12"/>
    <property type="match status" value="1"/>
</dbReference>
<protein>
    <submittedName>
        <fullName evidence="4">ATPase</fullName>
    </submittedName>
</protein>
<dbReference type="InterPro" id="IPR023335">
    <property type="entry name" value="ATP12_ortho_dom_sf"/>
</dbReference>
<comment type="similarity">
    <text evidence="1">Belongs to the ATP12 family.</text>
</comment>
<evidence type="ECO:0000256" key="3">
    <source>
        <dbReference type="ARBA" id="ARBA00023186"/>
    </source>
</evidence>
<dbReference type="InterPro" id="IPR042272">
    <property type="entry name" value="ATP12_ATP_synth-F1-assembly_N"/>
</dbReference>
<proteinExistence type="inferred from homology"/>
<evidence type="ECO:0000256" key="1">
    <source>
        <dbReference type="ARBA" id="ARBA00008231"/>
    </source>
</evidence>
<evidence type="ECO:0000313" key="4">
    <source>
        <dbReference type="EMBL" id="MBI4920626.1"/>
    </source>
</evidence>
<name>A0A933KZC6_9HYPH</name>
<evidence type="ECO:0000313" key="5">
    <source>
        <dbReference type="Proteomes" id="UP000782610"/>
    </source>
</evidence>
<dbReference type="InterPro" id="IPR011419">
    <property type="entry name" value="ATP12_ATP_synth-F1-assembly"/>
</dbReference>
<dbReference type="Gene3D" id="1.10.3580.10">
    <property type="entry name" value="ATP12 ATPase"/>
    <property type="match status" value="1"/>
</dbReference>
<sequence>MREFLDDAHQHREDGYGRVQAREKRQLPKRFYKAAAVRPMDGGFAVVLDGKVPKTPGLKAVVVLTEALAAAMAAEWAAQGEFVDPETMPLTRIVNSAVEAGEATIPALREEIVKFAGNDLLLYRVDGPAALVRRHEEIWDAVLIKLARHFGVAFQPTIGIVHQPQPAATLVRLAKALEDEGLFVLNALNVVTSITGSGLLAIALRAGLIDAEGVWVAAHVDEDHNVSLWGEIEEITTRRAKRRTEFDAAVRLLSLLDA</sequence>
<dbReference type="Gene3D" id="3.30.2180.10">
    <property type="entry name" value="ATP12-like"/>
    <property type="match status" value="1"/>
</dbReference>
<dbReference type="PANTHER" id="PTHR21013">
    <property type="entry name" value="ATP SYNTHASE MITOCHONDRIAL F1 COMPLEX ASSEMBLY FACTOR 2/ATP12 PROTEIN, MITOCHONDRIAL PRECURSOR"/>
    <property type="match status" value="1"/>
</dbReference>
<dbReference type="AlphaFoldDB" id="A0A933KZC6"/>
<dbReference type="GO" id="GO:0043461">
    <property type="term" value="P:proton-transporting ATP synthase complex assembly"/>
    <property type="evidence" value="ECO:0007669"/>
    <property type="project" value="InterPro"/>
</dbReference>
<dbReference type="Proteomes" id="UP000782610">
    <property type="component" value="Unassembled WGS sequence"/>
</dbReference>
<keyword evidence="2" id="KW-0809">Transit peptide</keyword>
<comment type="caution">
    <text evidence="4">The sequence shown here is derived from an EMBL/GenBank/DDBJ whole genome shotgun (WGS) entry which is preliminary data.</text>
</comment>
<dbReference type="PANTHER" id="PTHR21013:SF10">
    <property type="entry name" value="ATP SYNTHASE MITOCHONDRIAL F1 COMPLEX ASSEMBLY FACTOR 2"/>
    <property type="match status" value="1"/>
</dbReference>
<evidence type="ECO:0000256" key="2">
    <source>
        <dbReference type="ARBA" id="ARBA00022946"/>
    </source>
</evidence>
<organism evidence="4 5">
    <name type="scientific">Devosia nanyangense</name>
    <dbReference type="NCBI Taxonomy" id="1228055"/>
    <lineage>
        <taxon>Bacteria</taxon>
        <taxon>Pseudomonadati</taxon>
        <taxon>Pseudomonadota</taxon>
        <taxon>Alphaproteobacteria</taxon>
        <taxon>Hyphomicrobiales</taxon>
        <taxon>Devosiaceae</taxon>
        <taxon>Devosia</taxon>
    </lineage>
</organism>
<keyword evidence="3" id="KW-0143">Chaperone</keyword>
<dbReference type="EMBL" id="JACRAF010000006">
    <property type="protein sequence ID" value="MBI4920626.1"/>
    <property type="molecule type" value="Genomic_DNA"/>
</dbReference>
<accession>A0A933KZC6</accession>
<dbReference type="SUPFAM" id="SSF160909">
    <property type="entry name" value="ATP12-like"/>
    <property type="match status" value="1"/>
</dbReference>
<gene>
    <name evidence="4" type="ORF">HY834_02665</name>
</gene>
<reference evidence="4" key="1">
    <citation type="submission" date="2020-07" db="EMBL/GenBank/DDBJ databases">
        <title>Huge and variable diversity of episymbiotic CPR bacteria and DPANN archaea in groundwater ecosystems.</title>
        <authorList>
            <person name="He C.Y."/>
            <person name="Keren R."/>
            <person name="Whittaker M."/>
            <person name="Farag I.F."/>
            <person name="Doudna J."/>
            <person name="Cate J.H.D."/>
            <person name="Banfield J.F."/>
        </authorList>
    </citation>
    <scope>NUCLEOTIDE SEQUENCE</scope>
    <source>
        <strain evidence="4">NC_groundwater_1586_Pr3_B-0.1um_66_15</strain>
    </source>
</reference>